<evidence type="ECO:0000259" key="1">
    <source>
        <dbReference type="Pfam" id="PF00646"/>
    </source>
</evidence>
<reference evidence="3" key="1">
    <citation type="submission" date="2022-08" db="EMBL/GenBank/DDBJ databases">
        <authorList>
            <person name="Marques A."/>
        </authorList>
    </citation>
    <scope>NUCLEOTIDE SEQUENCE</scope>
    <source>
        <strain evidence="3">RhyPub2mFocal</strain>
        <tissue evidence="3">Leaves</tissue>
    </source>
</reference>
<dbReference type="CDD" id="cd22160">
    <property type="entry name" value="F-box_AtFBL13-like"/>
    <property type="match status" value="1"/>
</dbReference>
<dbReference type="AlphaFoldDB" id="A0AAV8EW82"/>
<evidence type="ECO:0000259" key="2">
    <source>
        <dbReference type="Pfam" id="PF24758"/>
    </source>
</evidence>
<dbReference type="InterPro" id="IPR055411">
    <property type="entry name" value="LRR_FXL15/At3g58940/PEG3-like"/>
</dbReference>
<proteinExistence type="predicted"/>
<dbReference type="EMBL" id="JAMFTS010000002">
    <property type="protein sequence ID" value="KAJ4783771.1"/>
    <property type="molecule type" value="Genomic_DNA"/>
</dbReference>
<feature type="domain" description="F-box" evidence="1">
    <location>
        <begin position="7"/>
        <end position="46"/>
    </location>
</feature>
<feature type="domain" description="F-box/LRR-repeat protein 15/At3g58940/PEG3-like LRR" evidence="2">
    <location>
        <begin position="99"/>
        <end position="193"/>
    </location>
</feature>
<dbReference type="SUPFAM" id="SSF52058">
    <property type="entry name" value="L domain-like"/>
    <property type="match status" value="1"/>
</dbReference>
<dbReference type="Proteomes" id="UP001140206">
    <property type="component" value="Chromosome 2"/>
</dbReference>
<dbReference type="InterPro" id="IPR036047">
    <property type="entry name" value="F-box-like_dom_sf"/>
</dbReference>
<evidence type="ECO:0000313" key="3">
    <source>
        <dbReference type="EMBL" id="KAJ4783771.1"/>
    </source>
</evidence>
<dbReference type="Pfam" id="PF24758">
    <property type="entry name" value="LRR_At5g56370"/>
    <property type="match status" value="1"/>
</dbReference>
<evidence type="ECO:0000313" key="4">
    <source>
        <dbReference type="Proteomes" id="UP001140206"/>
    </source>
</evidence>
<gene>
    <name evidence="3" type="ORF">LUZ62_035017</name>
</gene>
<organism evidence="3 4">
    <name type="scientific">Rhynchospora pubera</name>
    <dbReference type="NCBI Taxonomy" id="906938"/>
    <lineage>
        <taxon>Eukaryota</taxon>
        <taxon>Viridiplantae</taxon>
        <taxon>Streptophyta</taxon>
        <taxon>Embryophyta</taxon>
        <taxon>Tracheophyta</taxon>
        <taxon>Spermatophyta</taxon>
        <taxon>Magnoliopsida</taxon>
        <taxon>Liliopsida</taxon>
        <taxon>Poales</taxon>
        <taxon>Cyperaceae</taxon>
        <taxon>Cyperoideae</taxon>
        <taxon>Rhynchosporeae</taxon>
        <taxon>Rhynchospora</taxon>
    </lineage>
</organism>
<dbReference type="PANTHER" id="PTHR34223:SF51">
    <property type="entry name" value="OS06G0556300 PROTEIN"/>
    <property type="match status" value="1"/>
</dbReference>
<keyword evidence="4" id="KW-1185">Reference proteome</keyword>
<dbReference type="Gene3D" id="3.80.10.10">
    <property type="entry name" value="Ribonuclease Inhibitor"/>
    <property type="match status" value="1"/>
</dbReference>
<dbReference type="Pfam" id="PF00646">
    <property type="entry name" value="F-box"/>
    <property type="match status" value="1"/>
</dbReference>
<dbReference type="InterPro" id="IPR032675">
    <property type="entry name" value="LRR_dom_sf"/>
</dbReference>
<dbReference type="InterPro" id="IPR001810">
    <property type="entry name" value="F-box_dom"/>
</dbReference>
<accession>A0AAV8EW82</accession>
<dbReference type="PANTHER" id="PTHR34223">
    <property type="entry name" value="OS11G0201299 PROTEIN"/>
    <property type="match status" value="1"/>
</dbReference>
<sequence length="193" mass="22766">MAGADRISELHDSILTRILSYLTTKEAVRTGILSKRWRNLWASVPVLDIHFAPCENGECPEKFVKFIDIVLTSRQVQLLDRFRLVHKKKSLFAYYNLPLKRWIYHVAQQCPRVLSIFLQRLFYCKEIPDLIFTCLSLEEIEFQVPNYEWHRTLNPTLVTLPHLRKLNLGHVRMKVDFMDKLLLGCPSLEELEL</sequence>
<dbReference type="InterPro" id="IPR053197">
    <property type="entry name" value="F-box_SCFL_complex_component"/>
</dbReference>
<dbReference type="SUPFAM" id="SSF81383">
    <property type="entry name" value="F-box domain"/>
    <property type="match status" value="1"/>
</dbReference>
<protein>
    <submittedName>
        <fullName evidence="3">F-box/FBD-like domains containing protein</fullName>
    </submittedName>
</protein>
<name>A0AAV8EW82_9POAL</name>
<comment type="caution">
    <text evidence="3">The sequence shown here is derived from an EMBL/GenBank/DDBJ whole genome shotgun (WGS) entry which is preliminary data.</text>
</comment>
<dbReference type="Gene3D" id="1.20.1280.50">
    <property type="match status" value="1"/>
</dbReference>
<dbReference type="InterPro" id="IPR053781">
    <property type="entry name" value="F-box_AtFBL13-like"/>
</dbReference>